<dbReference type="InterPro" id="IPR029062">
    <property type="entry name" value="Class_I_gatase-like"/>
</dbReference>
<dbReference type="GO" id="GO:0005737">
    <property type="term" value="C:cytoplasm"/>
    <property type="evidence" value="ECO:0007669"/>
    <property type="project" value="TreeGrafter"/>
</dbReference>
<evidence type="ECO:0000313" key="2">
    <source>
        <dbReference type="EMBL" id="CCV63860.1"/>
    </source>
</evidence>
<dbReference type="Gene3D" id="3.40.50.880">
    <property type="match status" value="1"/>
</dbReference>
<dbReference type="InterPro" id="IPR050325">
    <property type="entry name" value="Prot/Nucl_acid_deglycase"/>
</dbReference>
<evidence type="ECO:0000313" key="3">
    <source>
        <dbReference type="Proteomes" id="UP000032740"/>
    </source>
</evidence>
<dbReference type="HOGENOM" id="CLU_000445_44_2_14"/>
<dbReference type="CDD" id="cd03135">
    <property type="entry name" value="GATase1_DJ-1"/>
    <property type="match status" value="1"/>
</dbReference>
<dbReference type="STRING" id="1318466.BN85402830"/>
<dbReference type="RefSeq" id="WP_026655761.1">
    <property type="nucleotide sequence ID" value="NC_022538.1"/>
</dbReference>
<dbReference type="AlphaFoldDB" id="U4KNS3"/>
<dbReference type="OrthoDB" id="9800516at2"/>
<dbReference type="EMBL" id="FO681347">
    <property type="protein sequence ID" value="CCV63860.1"/>
    <property type="molecule type" value="Genomic_DNA"/>
</dbReference>
<dbReference type="PANTHER" id="PTHR48094:SF12">
    <property type="entry name" value="PARKINSON DISEASE PROTEIN 7 HOMOLOG"/>
    <property type="match status" value="1"/>
</dbReference>
<dbReference type="NCBIfam" id="TIGR01383">
    <property type="entry name" value="not_thiJ"/>
    <property type="match status" value="1"/>
</dbReference>
<feature type="domain" description="DJ-1/PfpI" evidence="1">
    <location>
        <begin position="3"/>
        <end position="165"/>
    </location>
</feature>
<proteinExistence type="predicted"/>
<keyword evidence="2" id="KW-0645">Protease</keyword>
<dbReference type="KEGG" id="apal:BN85402830"/>
<name>U4KNS3_ALTPJ</name>
<gene>
    <name evidence="2" type="primary">thiJ</name>
    <name evidence="2" type="ORF">BN85402830</name>
</gene>
<dbReference type="GO" id="GO:0006508">
    <property type="term" value="P:proteolysis"/>
    <property type="evidence" value="ECO:0007669"/>
    <property type="project" value="UniProtKB-KW"/>
</dbReference>
<protein>
    <submittedName>
        <fullName evidence="2">Putative intracellular protease/amidase</fullName>
    </submittedName>
</protein>
<dbReference type="Proteomes" id="UP000032740">
    <property type="component" value="Chromosome"/>
</dbReference>
<organism evidence="2 3">
    <name type="scientific">Alteracholeplasma palmae (strain ATCC 49389 / J233)</name>
    <name type="common">Acholeplasma palmae</name>
    <dbReference type="NCBI Taxonomy" id="1318466"/>
    <lineage>
        <taxon>Bacteria</taxon>
        <taxon>Bacillati</taxon>
        <taxon>Mycoplasmatota</taxon>
        <taxon>Mollicutes</taxon>
        <taxon>Acholeplasmatales</taxon>
        <taxon>Acholeplasmataceae</taxon>
        <taxon>Acholeplasma</taxon>
    </lineage>
</organism>
<sequence length="182" mass="20559">MKKGLIVLFDNVEDSEALATRALLVRGEIQVDTATKNKNKQIRTAYGLSVNVEYLLDEINPLDYDFLLIPGGKYVEQIIESEKDLLKLMIEFNQKEKLIAAICAGPRFLGKLNLLENKNYTCYPGCELKINQGTYHKDQKVVIDSNIITARSAGVVIDFAYEIIKKLEGQEKASKVLKEIVY</sequence>
<dbReference type="SUPFAM" id="SSF52317">
    <property type="entry name" value="Class I glutamine amidotransferase-like"/>
    <property type="match status" value="1"/>
</dbReference>
<dbReference type="InterPro" id="IPR002818">
    <property type="entry name" value="DJ-1/PfpI"/>
</dbReference>
<dbReference type="GO" id="GO:0008233">
    <property type="term" value="F:peptidase activity"/>
    <property type="evidence" value="ECO:0007669"/>
    <property type="project" value="UniProtKB-KW"/>
</dbReference>
<dbReference type="Pfam" id="PF01965">
    <property type="entry name" value="DJ-1_PfpI"/>
    <property type="match status" value="1"/>
</dbReference>
<accession>U4KNS3</accession>
<reference evidence="2 3" key="1">
    <citation type="journal article" date="2013" name="J. Mol. Microbiol. Biotechnol.">
        <title>Analysis of the Complete Genomes of Acholeplasma brassicae , A. palmae and A. laidlawii and Their Comparison to the Obligate Parasites from ' Candidatus Phytoplasma'.</title>
        <authorList>
            <person name="Kube M."/>
            <person name="Siewert C."/>
            <person name="Migdoll A.M."/>
            <person name="Duduk B."/>
            <person name="Holz S."/>
            <person name="Rabus R."/>
            <person name="Seemuller E."/>
            <person name="Mitrovic J."/>
            <person name="Muller I."/>
            <person name="Buttner C."/>
            <person name="Reinhardt R."/>
        </authorList>
    </citation>
    <scope>NUCLEOTIDE SEQUENCE [LARGE SCALE GENOMIC DNA]</scope>
    <source>
        <strain evidence="2 3">J233</strain>
    </source>
</reference>
<dbReference type="PANTHER" id="PTHR48094">
    <property type="entry name" value="PROTEIN/NUCLEIC ACID DEGLYCASE DJ-1-RELATED"/>
    <property type="match status" value="1"/>
</dbReference>
<keyword evidence="3" id="KW-1185">Reference proteome</keyword>
<evidence type="ECO:0000259" key="1">
    <source>
        <dbReference type="Pfam" id="PF01965"/>
    </source>
</evidence>
<dbReference type="InterPro" id="IPR006287">
    <property type="entry name" value="DJ-1"/>
</dbReference>
<keyword evidence="2" id="KW-0378">Hydrolase</keyword>